<dbReference type="AlphaFoldDB" id="A0A165LNM8"/>
<reference evidence="2" key="1">
    <citation type="submission" date="2016-01" db="EMBL/GenBank/DDBJ databases">
        <title>Whole genome sequencing of Bhargavaea cecembensis T14.</title>
        <authorList>
            <person name="Hong K.W."/>
        </authorList>
    </citation>
    <scope>NUCLEOTIDE SEQUENCE [LARGE SCALE GENOMIC DNA]</scope>
    <source>
        <strain evidence="2">M19</strain>
    </source>
</reference>
<comment type="caution">
    <text evidence="1">The sequence shown here is derived from an EMBL/GenBank/DDBJ whole genome shotgun (WGS) entry which is preliminary data.</text>
</comment>
<sequence>MVGALFVLVCRDGVSGSIRRLPFFFESGMEGEERWVRSVPLRPSAFRGEWVELPRACGISPALYSLRSRPASAALHFLVKMG</sequence>
<dbReference type="EMBL" id="LQQY01000004">
    <property type="protein sequence ID" value="KZE52554.1"/>
    <property type="molecule type" value="Genomic_DNA"/>
</dbReference>
<evidence type="ECO:0000313" key="1">
    <source>
        <dbReference type="EMBL" id="KZE52554.1"/>
    </source>
</evidence>
<accession>A0A165LNM8</accession>
<proteinExistence type="predicted"/>
<organism evidence="1 2">
    <name type="scientific">Rossellomorea marisflavi</name>
    <dbReference type="NCBI Taxonomy" id="189381"/>
    <lineage>
        <taxon>Bacteria</taxon>
        <taxon>Bacillati</taxon>
        <taxon>Bacillota</taxon>
        <taxon>Bacilli</taxon>
        <taxon>Bacillales</taxon>
        <taxon>Bacillaceae</taxon>
        <taxon>Rossellomorea</taxon>
    </lineage>
</organism>
<dbReference type="PATRIC" id="fig|189381.11.peg.2167"/>
<protein>
    <submittedName>
        <fullName evidence="1">Uncharacterized protein</fullName>
    </submittedName>
</protein>
<gene>
    <name evidence="1" type="ORF">AV649_12500</name>
</gene>
<name>A0A165LNM8_9BACI</name>
<evidence type="ECO:0000313" key="2">
    <source>
        <dbReference type="Proteomes" id="UP000076510"/>
    </source>
</evidence>
<dbReference type="Proteomes" id="UP000076510">
    <property type="component" value="Unassembled WGS sequence"/>
</dbReference>